<name>A0AA37CN44_AERCA</name>
<reference evidence="2" key="2">
    <citation type="submission" date="2022-09" db="EMBL/GenBank/DDBJ databases">
        <title>Intensive care unit water sources are persistently colonized with multi-drug resistant bacteria and are the site of extensive horizontal gene transfer of antibiotic resistance genes.</title>
        <authorList>
            <person name="Diorio-Toth L."/>
        </authorList>
    </citation>
    <scope>NUCLEOTIDE SEQUENCE</scope>
    <source>
        <strain evidence="2">GD03796</strain>
    </source>
</reference>
<reference evidence="1" key="1">
    <citation type="submission" date="2021-07" db="EMBL/GenBank/DDBJ databases">
        <title>Draft genome sequence of carbapenem-resistant Aeromonas spp. in Japan.</title>
        <authorList>
            <person name="Maehana S."/>
            <person name="Suzuki M."/>
            <person name="Kitasato H."/>
        </authorList>
    </citation>
    <scope>NUCLEOTIDE SEQUENCE</scope>
    <source>
        <strain evidence="1">KAM348</strain>
    </source>
</reference>
<dbReference type="AlphaFoldDB" id="A0AA37CN44"/>
<dbReference type="Proteomes" id="UP000887009">
    <property type="component" value="Unassembled WGS sequence"/>
</dbReference>
<dbReference type="Proteomes" id="UP001160758">
    <property type="component" value="Unassembled WGS sequence"/>
</dbReference>
<evidence type="ECO:0000313" key="3">
    <source>
        <dbReference type="Proteomes" id="UP001160758"/>
    </source>
</evidence>
<accession>A0AA37CN44</accession>
<protein>
    <submittedName>
        <fullName evidence="2">Uncharacterized protein</fullName>
    </submittedName>
</protein>
<gene>
    <name evidence="1" type="ORF">KAM348_11770</name>
    <name evidence="2" type="ORF">N5I07_15710</name>
</gene>
<evidence type="ECO:0000313" key="1">
    <source>
        <dbReference type="EMBL" id="GJA53754.1"/>
    </source>
</evidence>
<dbReference type="EMBL" id="BPNL01000010">
    <property type="protein sequence ID" value="GJA53754.1"/>
    <property type="molecule type" value="Genomic_DNA"/>
</dbReference>
<organism evidence="2 3">
    <name type="scientific">Aeromonas caviae</name>
    <name type="common">Aeromonas punctata</name>
    <dbReference type="NCBI Taxonomy" id="648"/>
    <lineage>
        <taxon>Bacteria</taxon>
        <taxon>Pseudomonadati</taxon>
        <taxon>Pseudomonadota</taxon>
        <taxon>Gammaproteobacteria</taxon>
        <taxon>Aeromonadales</taxon>
        <taxon>Aeromonadaceae</taxon>
        <taxon>Aeromonas</taxon>
    </lineage>
</organism>
<sequence>MTRTLLALELEGVHDSGGQIQVVRDYGLRVDGYALYLRYQTEQGYALAEWLCDHPQREWLYGIGNLLATSYHLPLHDLTPQGLAQAPH</sequence>
<proteinExistence type="predicted"/>
<comment type="caution">
    <text evidence="2">The sequence shown here is derived from an EMBL/GenBank/DDBJ whole genome shotgun (WGS) entry which is preliminary data.</text>
</comment>
<evidence type="ECO:0000313" key="2">
    <source>
        <dbReference type="EMBL" id="MDH1898979.1"/>
    </source>
</evidence>
<dbReference type="RefSeq" id="WP_042046558.1">
    <property type="nucleotide sequence ID" value="NZ_AP024948.1"/>
</dbReference>
<dbReference type="EMBL" id="JAOCFT010000001">
    <property type="protein sequence ID" value="MDH1898979.1"/>
    <property type="molecule type" value="Genomic_DNA"/>
</dbReference>